<evidence type="ECO:0000256" key="10">
    <source>
        <dbReference type="SAM" id="SignalP"/>
    </source>
</evidence>
<feature type="chain" id="PRO_5046363771" evidence="10">
    <location>
        <begin position="20"/>
        <end position="971"/>
    </location>
</feature>
<keyword evidence="7 8" id="KW-0998">Cell outer membrane</keyword>
<dbReference type="InterPro" id="IPR036942">
    <property type="entry name" value="Beta-barrel_TonB_sf"/>
</dbReference>
<keyword evidence="5 9" id="KW-0798">TonB box</keyword>
<evidence type="ECO:0000256" key="6">
    <source>
        <dbReference type="ARBA" id="ARBA00023136"/>
    </source>
</evidence>
<comment type="caution">
    <text evidence="13">The sequence shown here is derived from an EMBL/GenBank/DDBJ whole genome shotgun (WGS) entry which is preliminary data.</text>
</comment>
<organism evidence="13 14">
    <name type="scientific">Fulvivirga kasyanovii</name>
    <dbReference type="NCBI Taxonomy" id="396812"/>
    <lineage>
        <taxon>Bacteria</taxon>
        <taxon>Pseudomonadati</taxon>
        <taxon>Bacteroidota</taxon>
        <taxon>Cytophagia</taxon>
        <taxon>Cytophagales</taxon>
        <taxon>Fulvivirgaceae</taxon>
        <taxon>Fulvivirga</taxon>
    </lineage>
</organism>
<keyword evidence="14" id="KW-1185">Reference proteome</keyword>
<gene>
    <name evidence="13" type="ORF">E1163_22135</name>
</gene>
<evidence type="ECO:0000313" key="13">
    <source>
        <dbReference type="EMBL" id="MTI27674.1"/>
    </source>
</evidence>
<evidence type="ECO:0000256" key="4">
    <source>
        <dbReference type="ARBA" id="ARBA00022692"/>
    </source>
</evidence>
<comment type="subcellular location">
    <subcellularLocation>
        <location evidence="1 8">Cell outer membrane</location>
        <topology evidence="1 8">Multi-pass membrane protein</topology>
    </subcellularLocation>
</comment>
<dbReference type="Pfam" id="PF07715">
    <property type="entry name" value="Plug"/>
    <property type="match status" value="1"/>
</dbReference>
<accession>A0ABW9RU07</accession>
<name>A0ABW9RU07_9BACT</name>
<dbReference type="Gene3D" id="2.40.170.20">
    <property type="entry name" value="TonB-dependent receptor, beta-barrel domain"/>
    <property type="match status" value="1"/>
</dbReference>
<proteinExistence type="inferred from homology"/>
<dbReference type="NCBIfam" id="TIGR04056">
    <property type="entry name" value="OMP_RagA_SusC"/>
    <property type="match status" value="1"/>
</dbReference>
<evidence type="ECO:0000256" key="1">
    <source>
        <dbReference type="ARBA" id="ARBA00004571"/>
    </source>
</evidence>
<evidence type="ECO:0000256" key="9">
    <source>
        <dbReference type="RuleBase" id="RU003357"/>
    </source>
</evidence>
<evidence type="ECO:0000259" key="11">
    <source>
        <dbReference type="Pfam" id="PF00593"/>
    </source>
</evidence>
<dbReference type="SUPFAM" id="SSF56935">
    <property type="entry name" value="Porins"/>
    <property type="match status" value="1"/>
</dbReference>
<dbReference type="InterPro" id="IPR037066">
    <property type="entry name" value="Plug_dom_sf"/>
</dbReference>
<keyword evidence="3 8" id="KW-1134">Transmembrane beta strand</keyword>
<dbReference type="Proteomes" id="UP000798808">
    <property type="component" value="Unassembled WGS sequence"/>
</dbReference>
<feature type="signal peptide" evidence="10">
    <location>
        <begin position="1"/>
        <end position="19"/>
    </location>
</feature>
<feature type="domain" description="TonB-dependent receptor-like beta-barrel" evidence="11">
    <location>
        <begin position="384"/>
        <end position="828"/>
    </location>
</feature>
<dbReference type="PROSITE" id="PS52016">
    <property type="entry name" value="TONB_DEPENDENT_REC_3"/>
    <property type="match status" value="1"/>
</dbReference>
<dbReference type="InterPro" id="IPR023996">
    <property type="entry name" value="TonB-dep_OMP_SusC/RagA"/>
</dbReference>
<comment type="similarity">
    <text evidence="8 9">Belongs to the TonB-dependent receptor family.</text>
</comment>
<dbReference type="Pfam" id="PF00593">
    <property type="entry name" value="TonB_dep_Rec_b-barrel"/>
    <property type="match status" value="1"/>
</dbReference>
<evidence type="ECO:0000256" key="7">
    <source>
        <dbReference type="ARBA" id="ARBA00023237"/>
    </source>
</evidence>
<keyword evidence="2 8" id="KW-0813">Transport</keyword>
<dbReference type="EMBL" id="SMLW01000638">
    <property type="protein sequence ID" value="MTI27674.1"/>
    <property type="molecule type" value="Genomic_DNA"/>
</dbReference>
<keyword evidence="10" id="KW-0732">Signal</keyword>
<dbReference type="InterPro" id="IPR039426">
    <property type="entry name" value="TonB-dep_rcpt-like"/>
</dbReference>
<evidence type="ECO:0000313" key="14">
    <source>
        <dbReference type="Proteomes" id="UP000798808"/>
    </source>
</evidence>
<dbReference type="Pfam" id="PF13715">
    <property type="entry name" value="CarbopepD_reg_2"/>
    <property type="match status" value="1"/>
</dbReference>
<evidence type="ECO:0000256" key="8">
    <source>
        <dbReference type="PROSITE-ProRule" id="PRU01360"/>
    </source>
</evidence>
<keyword evidence="4 8" id="KW-0812">Transmembrane</keyword>
<dbReference type="InterPro" id="IPR012910">
    <property type="entry name" value="Plug_dom"/>
</dbReference>
<dbReference type="NCBIfam" id="TIGR04057">
    <property type="entry name" value="SusC_RagA_signa"/>
    <property type="match status" value="1"/>
</dbReference>
<dbReference type="Gene3D" id="2.170.130.10">
    <property type="entry name" value="TonB-dependent receptor, plug domain"/>
    <property type="match status" value="1"/>
</dbReference>
<dbReference type="InterPro" id="IPR008969">
    <property type="entry name" value="CarboxyPept-like_regulatory"/>
</dbReference>
<protein>
    <submittedName>
        <fullName evidence="13">TonB-dependent receptor</fullName>
    </submittedName>
</protein>
<keyword evidence="13" id="KW-0675">Receptor</keyword>
<dbReference type="InterPro" id="IPR000531">
    <property type="entry name" value="Beta-barrel_TonB"/>
</dbReference>
<dbReference type="RefSeq" id="WP_155174671.1">
    <property type="nucleotide sequence ID" value="NZ_BAAAFL010000024.1"/>
</dbReference>
<reference evidence="13 14" key="1">
    <citation type="submission" date="2019-02" db="EMBL/GenBank/DDBJ databases">
        <authorList>
            <person name="Goldberg S.R."/>
            <person name="Haltli B.A."/>
            <person name="Correa H."/>
            <person name="Russell K.G."/>
        </authorList>
    </citation>
    <scope>NUCLEOTIDE SEQUENCE [LARGE SCALE GENOMIC DNA]</scope>
    <source>
        <strain evidence="13 14">JCM 16186</strain>
    </source>
</reference>
<evidence type="ECO:0000256" key="2">
    <source>
        <dbReference type="ARBA" id="ARBA00022448"/>
    </source>
</evidence>
<dbReference type="InterPro" id="IPR023997">
    <property type="entry name" value="TonB-dep_OMP_SusC/RagA_CS"/>
</dbReference>
<evidence type="ECO:0000259" key="12">
    <source>
        <dbReference type="Pfam" id="PF07715"/>
    </source>
</evidence>
<evidence type="ECO:0000256" key="5">
    <source>
        <dbReference type="ARBA" id="ARBA00023077"/>
    </source>
</evidence>
<keyword evidence="6 8" id="KW-0472">Membrane</keyword>
<feature type="domain" description="TonB-dependent receptor plug" evidence="12">
    <location>
        <begin position="113"/>
        <end position="219"/>
    </location>
</feature>
<evidence type="ECO:0000256" key="3">
    <source>
        <dbReference type="ARBA" id="ARBA00022452"/>
    </source>
</evidence>
<dbReference type="Gene3D" id="2.60.40.1120">
    <property type="entry name" value="Carboxypeptidase-like, regulatory domain"/>
    <property type="match status" value="1"/>
</dbReference>
<sequence length="971" mass="107718">MRKLTLMLLCFSIFSASYAQEQRVSGKVLDAETGTSMPGVSVLVKNTTRGVVTDVDGQYTINVDPSSTLIFSFIGYETLETQVGNRTSLDVTLTPSISELQEIVVVAYGNKKKADVTSSVTSIDGGELTDVTSPDVSTMLQGKAAGVQVVTGSGQPGSMPVIRIRGIASLNGNVDPLWVVDGAIYHGTPNLNPNEIQSISVLKDASATALYGSRGANGVIVVTTTQAETGKSKLSLSTRTGYSYFNQGNFEVMNSAQLYDYYGQFANPSSIPTEITDDVLKTDFNWIENGTQTGVVQDHTLAFSAGTDKSKTFISLGYYDETGTVKGYEYDRLSFRLNHDYNVSERLTLKPKIAANYSKRDNKQHSLYQMYTNLPWDAAYEEDGTIINPQDQGVTWYGRDRSNYLYDLQWNYSEGTSFNLFSNFDVEFDILQNLTFISTNNITLYGSDSKSYTDPASNSGEANNGELYTYSAKRITRFTNQMLRYSKSFGSHNLNALVAYEYNDYVFEDLGATGYGIISGTEILNNAAKPADVNGFKNDYALQSFLFNTDYSYDNRYLAQFSIRRDGASNFGRNNQYGTFYSFSAGWNIHNEAFFDVAAINSLKLRGSYGAVGNRPSSLYPQYDLYNLSNTYNGAPVTTPSQLGNDDLSWEKSYQTNIGIDAFLFERVNFSVEYYNKNTSDLLYFVTLPSASGYTGYWENIGGVKNTGIETMASVDIFKDGDFTWNVGFNIGSNNNEITELYEDQEIDRGRNVSRVGEDFNSWFLNKWLGVDPETGAPLWEVVDPETGEVSETTDWNEATKQIVGTSSPDFYGGFNTRLGYKGLTLSANFAFSKGGKIYNASRELYDSDGAYPTYNQQVLADDWSRWEKPGDQATHPQAFYGGNNLSNKTSSRYLEDGSFLRMRNIRLGYTLPTGLISKLKMSTAEIYVSGDNLLTFTKFTGMDPEVGIEGVYSNLYPVSRRVAVGLNISF</sequence>
<dbReference type="SUPFAM" id="SSF49464">
    <property type="entry name" value="Carboxypeptidase regulatory domain-like"/>
    <property type="match status" value="1"/>
</dbReference>